<dbReference type="RefSeq" id="WP_121130871.1">
    <property type="nucleotide sequence ID" value="NZ_JBHUFK010000062.1"/>
</dbReference>
<dbReference type="Proteomes" id="UP000281813">
    <property type="component" value="Unassembled WGS sequence"/>
</dbReference>
<feature type="signal peptide" evidence="2">
    <location>
        <begin position="1"/>
        <end position="19"/>
    </location>
</feature>
<comment type="caution">
    <text evidence="3">The sequence shown here is derived from an EMBL/GenBank/DDBJ whole genome shotgun (WGS) entry which is preliminary data.</text>
</comment>
<name>A0A494Z065_9BACI</name>
<feature type="region of interest" description="Disordered" evidence="1">
    <location>
        <begin position="21"/>
        <end position="46"/>
    </location>
</feature>
<dbReference type="EMBL" id="RBZO01000011">
    <property type="protein sequence ID" value="RKQ15882.1"/>
    <property type="molecule type" value="Genomic_DNA"/>
</dbReference>
<organism evidence="3 4">
    <name type="scientific">Oceanobacillus bengalensis</name>
    <dbReference type="NCBI Taxonomy" id="1435466"/>
    <lineage>
        <taxon>Bacteria</taxon>
        <taxon>Bacillati</taxon>
        <taxon>Bacillota</taxon>
        <taxon>Bacilli</taxon>
        <taxon>Bacillales</taxon>
        <taxon>Bacillaceae</taxon>
        <taxon>Oceanobacillus</taxon>
    </lineage>
</organism>
<feature type="chain" id="PRO_5038971040" description="Lipoprotein" evidence="2">
    <location>
        <begin position="20"/>
        <end position="211"/>
    </location>
</feature>
<dbReference type="AlphaFoldDB" id="A0A494Z065"/>
<accession>A0A494Z065</accession>
<sequence length="211" mass="24006">MRKFLILLLLFIIVLSGCNQDTGKGKKNSSGSNSETSEEKFEPIGQEEHEGQWYSVGRFYSIEQATNIEKIKVGPITLHIELAELIRGNYYDENIMESYDQGIIEYEDEEQEFVNLLVKFTTTDSIENLTFDNNHISLATNMDDQFKKPDKNLSSLILAGYMEGNNSTFSFVFPIKESKIEEIESIKVHVKAPIDQNGNSVGEDAEIEFQI</sequence>
<reference evidence="3 4" key="1">
    <citation type="journal article" date="2015" name="Antonie Van Leeuwenhoek">
        <title>Oceanobacillus bengalensis sp. nov., a bacterium isolated from seawater of the Bay of Bengal.</title>
        <authorList>
            <person name="Yongchang O."/>
            <person name="Xiang W."/>
            <person name="Wang G."/>
        </authorList>
    </citation>
    <scope>NUCLEOTIDE SEQUENCE [LARGE SCALE GENOMIC DNA]</scope>
    <source>
        <strain evidence="3 4">MCCC 1K00260</strain>
    </source>
</reference>
<evidence type="ECO:0000256" key="1">
    <source>
        <dbReference type="SAM" id="MobiDB-lite"/>
    </source>
</evidence>
<proteinExistence type="predicted"/>
<dbReference type="OrthoDB" id="9832051at2"/>
<feature type="compositionally biased region" description="Basic and acidic residues" evidence="1">
    <location>
        <begin position="37"/>
        <end position="46"/>
    </location>
</feature>
<evidence type="ECO:0008006" key="5">
    <source>
        <dbReference type="Google" id="ProtNLM"/>
    </source>
</evidence>
<keyword evidence="2" id="KW-0732">Signal</keyword>
<dbReference type="PROSITE" id="PS51257">
    <property type="entry name" value="PROKAR_LIPOPROTEIN"/>
    <property type="match status" value="1"/>
</dbReference>
<keyword evidence="4" id="KW-1185">Reference proteome</keyword>
<evidence type="ECO:0000313" key="3">
    <source>
        <dbReference type="EMBL" id="RKQ15882.1"/>
    </source>
</evidence>
<gene>
    <name evidence="3" type="ORF">D8M05_08985</name>
</gene>
<protein>
    <recommendedName>
        <fullName evidence="5">Lipoprotein</fullName>
    </recommendedName>
</protein>
<evidence type="ECO:0000256" key="2">
    <source>
        <dbReference type="SAM" id="SignalP"/>
    </source>
</evidence>
<evidence type="ECO:0000313" key="4">
    <source>
        <dbReference type="Proteomes" id="UP000281813"/>
    </source>
</evidence>